<dbReference type="OrthoDB" id="7312725at2759"/>
<dbReference type="InterPro" id="IPR048366">
    <property type="entry name" value="TNP-like_GBD"/>
</dbReference>
<dbReference type="Pfam" id="PF21787">
    <property type="entry name" value="TNP-like_RNaseH_N"/>
    <property type="match status" value="1"/>
</dbReference>
<evidence type="ECO:0000313" key="3">
    <source>
        <dbReference type="EMBL" id="CDW25963.1"/>
    </source>
</evidence>
<dbReference type="Pfam" id="PF21788">
    <property type="entry name" value="TNP-like_GBD"/>
    <property type="match status" value="1"/>
</dbReference>
<sequence length="139" mass="15586">MVVAINGSWKTPIRNFMIHGLSGGGKANLVRMALCEVYDTGIIIPSITCDGHSYNFAMFNVIGAVLCPNNIETTFLHPFNPKIKIAVIFDIYHMMKLVRNTFASFGVMVNQKGEEIRWSCINELYLLHKHEGLRAGTKL</sequence>
<proteinExistence type="predicted"/>
<dbReference type="EMBL" id="HACA01008604">
    <property type="protein sequence ID" value="CDW25965.1"/>
    <property type="molecule type" value="Transcribed_RNA"/>
</dbReference>
<feature type="domain" description="Transposable element P transposase-like GTP-binding insertion" evidence="2">
    <location>
        <begin position="93"/>
        <end position="139"/>
    </location>
</feature>
<evidence type="ECO:0000259" key="2">
    <source>
        <dbReference type="Pfam" id="PF21788"/>
    </source>
</evidence>
<organism evidence="3">
    <name type="scientific">Lepeophtheirus salmonis</name>
    <name type="common">Salmon louse</name>
    <name type="synonym">Caligus salmonis</name>
    <dbReference type="NCBI Taxonomy" id="72036"/>
    <lineage>
        <taxon>Eukaryota</taxon>
        <taxon>Metazoa</taxon>
        <taxon>Ecdysozoa</taxon>
        <taxon>Arthropoda</taxon>
        <taxon>Crustacea</taxon>
        <taxon>Multicrustacea</taxon>
        <taxon>Hexanauplia</taxon>
        <taxon>Copepoda</taxon>
        <taxon>Siphonostomatoida</taxon>
        <taxon>Caligidae</taxon>
        <taxon>Lepeophtheirus</taxon>
    </lineage>
</organism>
<dbReference type="EMBL" id="HACA01008602">
    <property type="protein sequence ID" value="CDW25963.1"/>
    <property type="molecule type" value="Transcribed_RNA"/>
</dbReference>
<feature type="domain" description="Transposable element P transposase-like RNase H" evidence="1">
    <location>
        <begin position="1"/>
        <end position="63"/>
    </location>
</feature>
<dbReference type="InterPro" id="IPR048365">
    <property type="entry name" value="TNP-like_RNaseH_N"/>
</dbReference>
<name>A0A0K2TIU6_LEPSM</name>
<reference evidence="3" key="1">
    <citation type="submission" date="2014-05" db="EMBL/GenBank/DDBJ databases">
        <authorList>
            <person name="Chronopoulou M."/>
        </authorList>
    </citation>
    <scope>NUCLEOTIDE SEQUENCE</scope>
    <source>
        <tissue evidence="3">Whole organism</tissue>
    </source>
</reference>
<dbReference type="EMBL" id="HACA01008603">
    <property type="protein sequence ID" value="CDW25964.1"/>
    <property type="molecule type" value="Transcribed_RNA"/>
</dbReference>
<evidence type="ECO:0000259" key="1">
    <source>
        <dbReference type="Pfam" id="PF21787"/>
    </source>
</evidence>
<protein>
    <submittedName>
        <fullName evidence="3">Uncharacterized protein</fullName>
    </submittedName>
</protein>
<dbReference type="AlphaFoldDB" id="A0A0K2TIU6"/>
<accession>A0A0K2TIU6</accession>